<reference evidence="18 19" key="1">
    <citation type="journal article" date="2011" name="J. Bacteriol.">
        <title>Genome sequence of the nonpathogenic Listeria monocytogenes serovar 4a strain M7.</title>
        <authorList>
            <person name="Chen J."/>
            <person name="Xia Y."/>
            <person name="Cheng C."/>
            <person name="Fang C."/>
            <person name="Shan Y."/>
            <person name="Jin G."/>
            <person name="Fang W."/>
        </authorList>
    </citation>
    <scope>NUCLEOTIDE SEQUENCE [LARGE SCALE GENOMIC DNA]</scope>
    <source>
        <strain evidence="18 19">M7</strain>
    </source>
</reference>
<evidence type="ECO:0000313" key="18">
    <source>
        <dbReference type="EMBL" id="AEH92655.1"/>
    </source>
</evidence>
<dbReference type="Gene3D" id="3.20.190.10">
    <property type="entry name" value="MutM-like, N-terminal"/>
    <property type="match status" value="1"/>
</dbReference>
<feature type="active site" description="Schiff-base intermediate with DNA" evidence="15">
    <location>
        <position position="2"/>
    </location>
</feature>
<comment type="similarity">
    <text evidence="2 15">Belongs to the FPG family.</text>
</comment>
<dbReference type="Pfam" id="PF06831">
    <property type="entry name" value="H2TH"/>
    <property type="match status" value="1"/>
</dbReference>
<dbReference type="PANTHER" id="PTHR22993">
    <property type="entry name" value="FORMAMIDOPYRIMIDINE-DNA GLYCOSYLASE"/>
    <property type="match status" value="1"/>
</dbReference>
<dbReference type="InterPro" id="IPR035937">
    <property type="entry name" value="FPG_N"/>
</dbReference>
<keyword evidence="12 15" id="KW-0511">Multifunctional enzyme</keyword>
<keyword evidence="10 15" id="KW-0234">DNA repair</keyword>
<name>A0A0E0UXE1_LISMM</name>
<dbReference type="GO" id="GO:0003684">
    <property type="term" value="F:damaged DNA binding"/>
    <property type="evidence" value="ECO:0007669"/>
    <property type="project" value="InterPro"/>
</dbReference>
<feature type="domain" description="FPG-type" evidence="16">
    <location>
        <begin position="239"/>
        <end position="273"/>
    </location>
</feature>
<dbReference type="PROSITE" id="PS51068">
    <property type="entry name" value="FPG_CAT"/>
    <property type="match status" value="1"/>
</dbReference>
<keyword evidence="13 15" id="KW-0326">Glycosidase</keyword>
<dbReference type="NCBIfam" id="TIGR00577">
    <property type="entry name" value="fpg"/>
    <property type="match status" value="1"/>
</dbReference>
<protein>
    <recommendedName>
        <fullName evidence="15">Formamidopyrimidine-DNA glycosylase</fullName>
        <shortName evidence="15">Fapy-DNA glycosylase</shortName>
        <ecNumber evidence="15">3.2.2.23</ecNumber>
    </recommendedName>
    <alternativeName>
        <fullName evidence="15">DNA-(apurinic or apyrimidinic site) lyase MutM</fullName>
        <shortName evidence="15">AP lyase MutM</shortName>
        <ecNumber evidence="15">4.2.99.18</ecNumber>
    </alternativeName>
</protein>
<dbReference type="InterPro" id="IPR012319">
    <property type="entry name" value="FPG_cat"/>
</dbReference>
<keyword evidence="5 15" id="KW-0227">DNA damage</keyword>
<keyword evidence="6 15" id="KW-0863">Zinc-finger</keyword>
<comment type="subunit">
    <text evidence="3 15">Monomer.</text>
</comment>
<keyword evidence="9 15" id="KW-0238">DNA-binding</keyword>
<evidence type="ECO:0000256" key="4">
    <source>
        <dbReference type="ARBA" id="ARBA00022723"/>
    </source>
</evidence>
<dbReference type="PANTHER" id="PTHR22993:SF9">
    <property type="entry name" value="FORMAMIDOPYRIMIDINE-DNA GLYCOSYLASE"/>
    <property type="match status" value="1"/>
</dbReference>
<evidence type="ECO:0000256" key="12">
    <source>
        <dbReference type="ARBA" id="ARBA00023268"/>
    </source>
</evidence>
<dbReference type="SMART" id="SM00898">
    <property type="entry name" value="Fapy_DNA_glyco"/>
    <property type="match status" value="1"/>
</dbReference>
<keyword evidence="8 15" id="KW-0862">Zinc</keyword>
<feature type="binding site" evidence="15">
    <location>
        <position position="111"/>
    </location>
    <ligand>
        <name>DNA</name>
        <dbReference type="ChEBI" id="CHEBI:16991"/>
    </ligand>
</feature>
<dbReference type="SUPFAM" id="SSF81624">
    <property type="entry name" value="N-terminal domain of MutM-like DNA repair proteins"/>
    <property type="match status" value="1"/>
</dbReference>
<feature type="active site" description="Proton donor; for delta-elimination activity" evidence="15">
    <location>
        <position position="263"/>
    </location>
</feature>
<evidence type="ECO:0000256" key="15">
    <source>
        <dbReference type="HAMAP-Rule" id="MF_00103"/>
    </source>
</evidence>
<feature type="domain" description="Formamidopyrimidine-DNA glycosylase catalytic" evidence="17">
    <location>
        <begin position="2"/>
        <end position="114"/>
    </location>
</feature>
<evidence type="ECO:0000256" key="11">
    <source>
        <dbReference type="ARBA" id="ARBA00023239"/>
    </source>
</evidence>
<evidence type="ECO:0000259" key="16">
    <source>
        <dbReference type="PROSITE" id="PS51066"/>
    </source>
</evidence>
<dbReference type="GO" id="GO:0006284">
    <property type="term" value="P:base-excision repair"/>
    <property type="evidence" value="ECO:0007669"/>
    <property type="project" value="InterPro"/>
</dbReference>
<dbReference type="InterPro" id="IPR015887">
    <property type="entry name" value="DNA_glyclase_Znf_dom_DNA_BS"/>
</dbReference>
<evidence type="ECO:0000313" key="19">
    <source>
        <dbReference type="Proteomes" id="UP000000486"/>
    </source>
</evidence>
<evidence type="ECO:0000256" key="13">
    <source>
        <dbReference type="ARBA" id="ARBA00023295"/>
    </source>
</evidence>
<dbReference type="FunFam" id="1.10.8.50:FF:000003">
    <property type="entry name" value="Formamidopyrimidine-DNA glycosylase"/>
    <property type="match status" value="1"/>
</dbReference>
<dbReference type="EC" id="4.2.99.18" evidence="15"/>
<dbReference type="SUPFAM" id="SSF46946">
    <property type="entry name" value="S13-like H2TH domain"/>
    <property type="match status" value="1"/>
</dbReference>
<evidence type="ECO:0000256" key="7">
    <source>
        <dbReference type="ARBA" id="ARBA00022801"/>
    </source>
</evidence>
<organism evidence="18 19">
    <name type="scientific">Listeria monocytogenes serotype 4a (strain M7)</name>
    <dbReference type="NCBI Taxonomy" id="1030009"/>
    <lineage>
        <taxon>Bacteria</taxon>
        <taxon>Bacillati</taxon>
        <taxon>Bacillota</taxon>
        <taxon>Bacilli</taxon>
        <taxon>Bacillales</taxon>
        <taxon>Listeriaceae</taxon>
        <taxon>Listeria</taxon>
    </lineage>
</organism>
<keyword evidence="11 15" id="KW-0456">Lyase</keyword>
<gene>
    <name evidence="15 18" type="primary">mutM</name>
    <name evidence="15" type="synonym">fpg</name>
    <name evidence="18" type="ordered locus">LMM7_1650</name>
</gene>
<evidence type="ECO:0000256" key="2">
    <source>
        <dbReference type="ARBA" id="ARBA00009409"/>
    </source>
</evidence>
<feature type="active site" description="Proton donor" evidence="15">
    <location>
        <position position="3"/>
    </location>
</feature>
<dbReference type="HOGENOM" id="CLU_038423_1_2_9"/>
<sequence length="273" mass="30757">MPEMPEVENVRATLQELVPGKKIDQVIVRVPKMIVSTPPDEFVHMLVGQEIEGVRRRGKFLLFDLTNCTILSHLRMEGKFRLMDEKEEVSKHTHIIFHFDDHTELRFLDVRKFGTMEVTNKYGEGETRSIKKLGPEPLTPAFTLTDFATGVKKTSRAIKTALLDQKLVAGVGNIYADEICFEAKVRPERAANSLSDKEIKRIFEATKSIMTEAVALGGSTVRTYVNSQGKLGQYQDKLKVYGKTDEPCIVCGTPIEKIKLNGRGTHFCPNCQK</sequence>
<dbReference type="Pfam" id="PF06827">
    <property type="entry name" value="zf-FPG_IleRS"/>
    <property type="match status" value="1"/>
</dbReference>
<dbReference type="PROSITE" id="PS01242">
    <property type="entry name" value="ZF_FPG_1"/>
    <property type="match status" value="1"/>
</dbReference>
<comment type="catalytic activity">
    <reaction evidence="1 15">
        <text>Hydrolysis of DNA containing ring-opened 7-methylguanine residues, releasing 2,6-diamino-4-hydroxy-5-(N-methyl)formamidopyrimidine.</text>
        <dbReference type="EC" id="3.2.2.23"/>
    </reaction>
</comment>
<dbReference type="HAMAP" id="MF_00103">
    <property type="entry name" value="Fapy_DNA_glycosyl"/>
    <property type="match status" value="1"/>
</dbReference>
<dbReference type="GO" id="GO:0008270">
    <property type="term" value="F:zinc ion binding"/>
    <property type="evidence" value="ECO:0007669"/>
    <property type="project" value="UniProtKB-UniRule"/>
</dbReference>
<dbReference type="EC" id="3.2.2.23" evidence="15"/>
<evidence type="ECO:0000256" key="14">
    <source>
        <dbReference type="ARBA" id="ARBA00044632"/>
    </source>
</evidence>
<evidence type="ECO:0000256" key="1">
    <source>
        <dbReference type="ARBA" id="ARBA00001668"/>
    </source>
</evidence>
<dbReference type="RefSeq" id="WP_012581263.1">
    <property type="nucleotide sequence ID" value="NC_017537.1"/>
</dbReference>
<dbReference type="GO" id="GO:0003690">
    <property type="term" value="F:double-stranded DNA binding"/>
    <property type="evidence" value="ECO:0007669"/>
    <property type="project" value="UniProtKB-ARBA"/>
</dbReference>
<evidence type="ECO:0000259" key="17">
    <source>
        <dbReference type="PROSITE" id="PS51068"/>
    </source>
</evidence>
<comment type="function">
    <text evidence="15">Involved in base excision repair of DNA damaged by oxidation or by mutagenic agents. Acts as DNA glycosylase that recognizes and removes damaged bases. Has a preference for oxidized purines, such as 7,8-dihydro-8-oxoguanine (8-oxoG). Has AP (apurinic/apyrimidinic) lyase activity and introduces nicks in the DNA strand. Cleaves the DNA backbone by beta-delta elimination to generate a single-strand break at the site of the removed base with both 3'- and 5'-phosphates.</text>
</comment>
<evidence type="ECO:0000256" key="9">
    <source>
        <dbReference type="ARBA" id="ARBA00023125"/>
    </source>
</evidence>
<dbReference type="SUPFAM" id="SSF57716">
    <property type="entry name" value="Glucocorticoid receptor-like (DNA-binding domain)"/>
    <property type="match status" value="1"/>
</dbReference>
<evidence type="ECO:0000256" key="8">
    <source>
        <dbReference type="ARBA" id="ARBA00022833"/>
    </source>
</evidence>
<proteinExistence type="inferred from homology"/>
<comment type="caution">
    <text evidence="15">Lacks conserved residue(s) required for the propagation of feature annotation.</text>
</comment>
<dbReference type="InterPro" id="IPR010663">
    <property type="entry name" value="Znf_FPG/IleRS"/>
</dbReference>
<comment type="catalytic activity">
    <reaction evidence="14 15">
        <text>2'-deoxyribonucleotide-(2'-deoxyribose 5'-phosphate)-2'-deoxyribonucleotide-DNA = a 3'-end 2'-deoxyribonucleotide-(2,3-dehydro-2,3-deoxyribose 5'-phosphate)-DNA + a 5'-end 5'-phospho-2'-deoxyribonucleoside-DNA + H(+)</text>
        <dbReference type="Rhea" id="RHEA:66592"/>
        <dbReference type="Rhea" id="RHEA-COMP:13180"/>
        <dbReference type="Rhea" id="RHEA-COMP:16897"/>
        <dbReference type="Rhea" id="RHEA-COMP:17067"/>
        <dbReference type="ChEBI" id="CHEBI:15378"/>
        <dbReference type="ChEBI" id="CHEBI:136412"/>
        <dbReference type="ChEBI" id="CHEBI:157695"/>
        <dbReference type="ChEBI" id="CHEBI:167181"/>
        <dbReference type="EC" id="4.2.99.18"/>
    </reaction>
</comment>
<keyword evidence="4 15" id="KW-0479">Metal-binding</keyword>
<evidence type="ECO:0000256" key="6">
    <source>
        <dbReference type="ARBA" id="ARBA00022771"/>
    </source>
</evidence>
<feature type="active site" description="Proton donor; for beta-elimination activity" evidence="15">
    <location>
        <position position="59"/>
    </location>
</feature>
<dbReference type="EMBL" id="CP002816">
    <property type="protein sequence ID" value="AEH92655.1"/>
    <property type="molecule type" value="Genomic_DNA"/>
</dbReference>
<dbReference type="KEGG" id="lmq:LMM7_1650"/>
<dbReference type="Proteomes" id="UP000000486">
    <property type="component" value="Chromosome"/>
</dbReference>
<dbReference type="Gene3D" id="1.10.8.50">
    <property type="match status" value="1"/>
</dbReference>
<dbReference type="CDD" id="cd08966">
    <property type="entry name" value="EcFpg-like_N"/>
    <property type="match status" value="1"/>
</dbReference>
<dbReference type="InterPro" id="IPR010979">
    <property type="entry name" value="Ribosomal_uS13-like_H2TH"/>
</dbReference>
<comment type="cofactor">
    <cofactor evidence="15">
        <name>Zn(2+)</name>
        <dbReference type="ChEBI" id="CHEBI:29105"/>
    </cofactor>
    <text evidence="15">Binds 1 zinc ion per subunit.</text>
</comment>
<dbReference type="PROSITE" id="PS51066">
    <property type="entry name" value="ZF_FPG_2"/>
    <property type="match status" value="1"/>
</dbReference>
<dbReference type="SMART" id="SM01232">
    <property type="entry name" value="H2TH"/>
    <property type="match status" value="1"/>
</dbReference>
<dbReference type="Pfam" id="PF01149">
    <property type="entry name" value="Fapy_DNA_glyco"/>
    <property type="match status" value="1"/>
</dbReference>
<dbReference type="NCBIfam" id="NF002211">
    <property type="entry name" value="PRK01103.1"/>
    <property type="match status" value="1"/>
</dbReference>
<dbReference type="InterPro" id="IPR015886">
    <property type="entry name" value="H2TH_FPG"/>
</dbReference>
<keyword evidence="7 15" id="KW-0378">Hydrolase</keyword>
<dbReference type="GO" id="GO:0034039">
    <property type="term" value="F:8-oxo-7,8-dihydroguanine DNA N-glycosylase activity"/>
    <property type="evidence" value="ECO:0007669"/>
    <property type="project" value="TreeGrafter"/>
</dbReference>
<accession>A0A0E0UXE1</accession>
<evidence type="ECO:0000256" key="10">
    <source>
        <dbReference type="ARBA" id="ARBA00023204"/>
    </source>
</evidence>
<evidence type="ECO:0000256" key="3">
    <source>
        <dbReference type="ARBA" id="ARBA00011245"/>
    </source>
</evidence>
<dbReference type="AlphaFoldDB" id="A0A0E0UXE1"/>
<dbReference type="InterPro" id="IPR000214">
    <property type="entry name" value="Znf_DNA_glyclase/AP_lyase"/>
</dbReference>
<feature type="binding site" evidence="15">
    <location>
        <position position="92"/>
    </location>
    <ligand>
        <name>DNA</name>
        <dbReference type="ChEBI" id="CHEBI:16991"/>
    </ligand>
</feature>
<dbReference type="PATRIC" id="fig|1030009.3.peg.1638"/>
<dbReference type="GO" id="GO:0140078">
    <property type="term" value="F:class I DNA-(apurinic or apyrimidinic site) endonuclease activity"/>
    <property type="evidence" value="ECO:0007669"/>
    <property type="project" value="UniProtKB-EC"/>
</dbReference>
<dbReference type="InterPro" id="IPR020629">
    <property type="entry name" value="FPG_Glyclase"/>
</dbReference>
<dbReference type="FunFam" id="3.20.190.10:FF:000001">
    <property type="entry name" value="Formamidopyrimidine-DNA glycosylase"/>
    <property type="match status" value="1"/>
</dbReference>
<evidence type="ECO:0000256" key="5">
    <source>
        <dbReference type="ARBA" id="ARBA00022763"/>
    </source>
</evidence>